<dbReference type="Gene3D" id="3.30.450.40">
    <property type="match status" value="1"/>
</dbReference>
<keyword evidence="4" id="KW-1185">Reference proteome</keyword>
<dbReference type="InterPro" id="IPR051448">
    <property type="entry name" value="CdaR-like_regulators"/>
</dbReference>
<dbReference type="InterPro" id="IPR042070">
    <property type="entry name" value="PucR_C-HTH_sf"/>
</dbReference>
<dbReference type="InterPro" id="IPR041522">
    <property type="entry name" value="CdaR_GGDEF"/>
</dbReference>
<evidence type="ECO:0000259" key="2">
    <source>
        <dbReference type="SMART" id="SM00065"/>
    </source>
</evidence>
<dbReference type="Pfam" id="PF17853">
    <property type="entry name" value="GGDEF_2"/>
    <property type="match status" value="1"/>
</dbReference>
<dbReference type="InterPro" id="IPR029016">
    <property type="entry name" value="GAF-like_dom_sf"/>
</dbReference>
<comment type="similarity">
    <text evidence="1">Belongs to the CdaR family.</text>
</comment>
<feature type="domain" description="GAF" evidence="2">
    <location>
        <begin position="100"/>
        <end position="252"/>
    </location>
</feature>
<organism evidence="3 4">
    <name type="scientific">Nocardioides vastitatis</name>
    <dbReference type="NCBI Taxonomy" id="2568655"/>
    <lineage>
        <taxon>Bacteria</taxon>
        <taxon>Bacillati</taxon>
        <taxon>Actinomycetota</taxon>
        <taxon>Actinomycetes</taxon>
        <taxon>Propionibacteriales</taxon>
        <taxon>Nocardioidaceae</taxon>
        <taxon>Nocardioides</taxon>
    </lineage>
</organism>
<sequence length="649" mass="70407">MSSQLPDREHFPLVHPTAAEGFGLAVQDLLDAINETDLGRVEGAAHTLIDILRPTSPDDVLAGLRHAALRAHQEAVNRRRRVSELTALHQIAVDLAALRDPDEGLQAIVRAAQAVIPSADATYLLLSEAGTGWNYIKASVGLQNPDFMNVRVHDGFGMVARIYETRAPLWTRNYVESNSFKHDSVVDKSLAEDGLRSVLGIPIILQGVPQGILYAANRVERAFSADEVAVLQQFADLASIAIENTQYLAGLRRTAEDINEGMTAVERAAQLHADLTALVVGGADMADVLTPINNVLPGELHLLDSADQVLASTSDDDLDADTFTQVRLSQRAGTVTTEKTETGYRHVVAVATPTAYHGALVLKSESTLTDLDRRTLQRAGHIVALLKIQQQALVEAEVQVRGDFLHELLETRQGLSDAAMLRAHSRGIELSGEVVVVAVAVPNERQLAARRAMSDYASIRSGVGGEHNGVVAAVFPGEDAKQVANDVHKRLRRELGIPALVCASRPVDGASGAVCDAFIEARRCATMLRGLGTESRAVTTSELAIFSLLFTPGREHELNLFIEHTLGPLTRYDQSQNAQLVDTVSAYFTNGLNVARTARALFVHANTVVKRLERVTDVLGEDWQDEPNATRLRVALLFHSYVDGSPVWE</sequence>
<dbReference type="EMBL" id="JBHSNS010000017">
    <property type="protein sequence ID" value="MFC5731553.1"/>
    <property type="molecule type" value="Genomic_DNA"/>
</dbReference>
<dbReference type="Proteomes" id="UP001596072">
    <property type="component" value="Unassembled WGS sequence"/>
</dbReference>
<dbReference type="SMART" id="SM00065">
    <property type="entry name" value="GAF"/>
    <property type="match status" value="1"/>
</dbReference>
<evidence type="ECO:0000256" key="1">
    <source>
        <dbReference type="ARBA" id="ARBA00006754"/>
    </source>
</evidence>
<dbReference type="RefSeq" id="WP_136436765.1">
    <property type="nucleotide sequence ID" value="NZ_JBHSNS010000017.1"/>
</dbReference>
<name>A0ABW0ZR32_9ACTN</name>
<dbReference type="Pfam" id="PF13185">
    <property type="entry name" value="GAF_2"/>
    <property type="match status" value="1"/>
</dbReference>
<protein>
    <submittedName>
        <fullName evidence="3">Helix-turn-helix domain-containing protein</fullName>
    </submittedName>
</protein>
<reference evidence="4" key="1">
    <citation type="journal article" date="2019" name="Int. J. Syst. Evol. Microbiol.">
        <title>The Global Catalogue of Microorganisms (GCM) 10K type strain sequencing project: providing services to taxonomists for standard genome sequencing and annotation.</title>
        <authorList>
            <consortium name="The Broad Institute Genomics Platform"/>
            <consortium name="The Broad Institute Genome Sequencing Center for Infectious Disease"/>
            <person name="Wu L."/>
            <person name="Ma J."/>
        </authorList>
    </citation>
    <scope>NUCLEOTIDE SEQUENCE [LARGE SCALE GENOMIC DNA]</scope>
    <source>
        <strain evidence="4">YIM 94188</strain>
    </source>
</reference>
<dbReference type="InterPro" id="IPR025736">
    <property type="entry name" value="PucR_C-HTH_dom"/>
</dbReference>
<dbReference type="PANTHER" id="PTHR33744">
    <property type="entry name" value="CARBOHYDRATE DIACID REGULATOR"/>
    <property type="match status" value="1"/>
</dbReference>
<accession>A0ABW0ZR32</accession>
<proteinExistence type="inferred from homology"/>
<dbReference type="Pfam" id="PF13556">
    <property type="entry name" value="HTH_30"/>
    <property type="match status" value="1"/>
</dbReference>
<evidence type="ECO:0000313" key="4">
    <source>
        <dbReference type="Proteomes" id="UP001596072"/>
    </source>
</evidence>
<gene>
    <name evidence="3" type="ORF">ACFPQB_21765</name>
</gene>
<evidence type="ECO:0000313" key="3">
    <source>
        <dbReference type="EMBL" id="MFC5731553.1"/>
    </source>
</evidence>
<dbReference type="SUPFAM" id="SSF55781">
    <property type="entry name" value="GAF domain-like"/>
    <property type="match status" value="1"/>
</dbReference>
<dbReference type="PANTHER" id="PTHR33744:SF1">
    <property type="entry name" value="DNA-BINDING TRANSCRIPTIONAL ACTIVATOR ADER"/>
    <property type="match status" value="1"/>
</dbReference>
<dbReference type="Gene3D" id="1.10.10.2840">
    <property type="entry name" value="PucR C-terminal helix-turn-helix domain"/>
    <property type="match status" value="1"/>
</dbReference>
<comment type="caution">
    <text evidence="3">The sequence shown here is derived from an EMBL/GenBank/DDBJ whole genome shotgun (WGS) entry which is preliminary data.</text>
</comment>
<dbReference type="InterPro" id="IPR003018">
    <property type="entry name" value="GAF"/>
</dbReference>